<evidence type="ECO:0000256" key="5">
    <source>
        <dbReference type="PIRSR" id="PIRSR602081-1"/>
    </source>
</evidence>
<reference evidence="8 9" key="1">
    <citation type="journal article" date="2012" name="Stand. Genomic Sci.">
        <title>Complete genome sequence of the sulfur compounds oxidizing chemolithoautotroph Sulfuricurvum kujiense type strain (YK-1(T)).</title>
        <authorList>
            <person name="Han C."/>
            <person name="Kotsyurbenko O."/>
            <person name="Chertkov O."/>
            <person name="Held B."/>
            <person name="Lapidus A."/>
            <person name="Nolan M."/>
            <person name="Lucas S."/>
            <person name="Hammon N."/>
            <person name="Deshpande S."/>
            <person name="Cheng J.F."/>
            <person name="Tapia R."/>
            <person name="Goodwin L.A."/>
            <person name="Pitluck S."/>
            <person name="Liolios K."/>
            <person name="Pagani I."/>
            <person name="Ivanova N."/>
            <person name="Mavromatis K."/>
            <person name="Mikhailova N."/>
            <person name="Pati A."/>
            <person name="Chen A."/>
            <person name="Palaniappan K."/>
            <person name="Land M."/>
            <person name="Hauser L."/>
            <person name="Chang Y.J."/>
            <person name="Jeffries C.D."/>
            <person name="Brambilla E.M."/>
            <person name="Rohde M."/>
            <person name="Spring S."/>
            <person name="Sikorski J."/>
            <person name="Goker M."/>
            <person name="Woyke T."/>
            <person name="Bristow J."/>
            <person name="Eisen J.A."/>
            <person name="Markowitz V."/>
            <person name="Hugenholtz P."/>
            <person name="Kyrpides N.C."/>
            <person name="Klenk H.P."/>
            <person name="Detter J.C."/>
        </authorList>
    </citation>
    <scope>NUCLEOTIDE SEQUENCE [LARGE SCALE GENOMIC DNA]</scope>
    <source>
        <strain evidence="9">ATCC BAA-921 / DSM 16994 / JCM 11577 / YK-1</strain>
    </source>
</reference>
<dbReference type="RefSeq" id="WP_013460474.1">
    <property type="nucleotide sequence ID" value="NC_014762.1"/>
</dbReference>
<dbReference type="KEGG" id="sku:Sulku_1616"/>
<dbReference type="Gene3D" id="3.40.50.620">
    <property type="entry name" value="HUPs"/>
    <property type="match status" value="1"/>
</dbReference>
<keyword evidence="3 5" id="KW-0274">FAD</keyword>
<dbReference type="SUPFAM" id="SSF48173">
    <property type="entry name" value="Cryptochrome/photolyase FAD-binding domain"/>
    <property type="match status" value="1"/>
</dbReference>
<dbReference type="GO" id="GO:0009416">
    <property type="term" value="P:response to light stimulus"/>
    <property type="evidence" value="ECO:0007669"/>
    <property type="project" value="TreeGrafter"/>
</dbReference>
<dbReference type="SUPFAM" id="SSF52425">
    <property type="entry name" value="Cryptochrome/photolyase, N-terminal domain"/>
    <property type="match status" value="1"/>
</dbReference>
<evidence type="ECO:0000259" key="7">
    <source>
        <dbReference type="PROSITE" id="PS51645"/>
    </source>
</evidence>
<dbReference type="PROSITE" id="PS00691">
    <property type="entry name" value="DNA_PHOTOLYASES_1_2"/>
    <property type="match status" value="1"/>
</dbReference>
<evidence type="ECO:0000256" key="6">
    <source>
        <dbReference type="RuleBase" id="RU004182"/>
    </source>
</evidence>
<evidence type="ECO:0000256" key="4">
    <source>
        <dbReference type="ARBA" id="ARBA00022991"/>
    </source>
</evidence>
<dbReference type="InterPro" id="IPR002081">
    <property type="entry name" value="Cryptochrome/DNA_photolyase_1"/>
</dbReference>
<dbReference type="EMBL" id="CP002355">
    <property type="protein sequence ID" value="ADR34277.1"/>
    <property type="molecule type" value="Genomic_DNA"/>
</dbReference>
<comment type="cofactor">
    <cofactor evidence="5">
        <name>FAD</name>
        <dbReference type="ChEBI" id="CHEBI:57692"/>
    </cofactor>
    <text evidence="5">Binds 1 FAD per subunit.</text>
</comment>
<protein>
    <submittedName>
        <fullName evidence="8">Deoxyribodipyrimidine photo-lyase</fullName>
        <ecNumber evidence="8">4.1.99.3</ecNumber>
    </submittedName>
</protein>
<dbReference type="PANTHER" id="PTHR11455:SF9">
    <property type="entry name" value="CRYPTOCHROME CIRCADIAN CLOCK 5 ISOFORM X1"/>
    <property type="match status" value="1"/>
</dbReference>
<dbReference type="GO" id="GO:0071949">
    <property type="term" value="F:FAD binding"/>
    <property type="evidence" value="ECO:0007669"/>
    <property type="project" value="TreeGrafter"/>
</dbReference>
<dbReference type="GO" id="GO:0003677">
    <property type="term" value="F:DNA binding"/>
    <property type="evidence" value="ECO:0007669"/>
    <property type="project" value="TreeGrafter"/>
</dbReference>
<dbReference type="InterPro" id="IPR036155">
    <property type="entry name" value="Crypto/Photolyase_N_sf"/>
</dbReference>
<dbReference type="InterPro" id="IPR014729">
    <property type="entry name" value="Rossmann-like_a/b/a_fold"/>
</dbReference>
<feature type="binding site" evidence="5">
    <location>
        <begin position="268"/>
        <end position="275"/>
    </location>
    <ligand>
        <name>FAD</name>
        <dbReference type="ChEBI" id="CHEBI:57692"/>
    </ligand>
</feature>
<dbReference type="GO" id="GO:0006950">
    <property type="term" value="P:response to stress"/>
    <property type="evidence" value="ECO:0007669"/>
    <property type="project" value="UniProtKB-ARBA"/>
</dbReference>
<evidence type="ECO:0000256" key="2">
    <source>
        <dbReference type="ARBA" id="ARBA00022630"/>
    </source>
</evidence>
<dbReference type="Proteomes" id="UP000008721">
    <property type="component" value="Chromosome"/>
</dbReference>
<dbReference type="GO" id="GO:0003904">
    <property type="term" value="F:deoxyribodipyrimidine photo-lyase activity"/>
    <property type="evidence" value="ECO:0007669"/>
    <property type="project" value="UniProtKB-EC"/>
</dbReference>
<feature type="binding site" evidence="5">
    <location>
        <position position="265"/>
    </location>
    <ligand>
        <name>FAD</name>
        <dbReference type="ChEBI" id="CHEBI:57692"/>
    </ligand>
</feature>
<dbReference type="HOGENOM" id="CLU_010348_2_2_7"/>
<feature type="binding site" evidence="5">
    <location>
        <begin position="231"/>
        <end position="235"/>
    </location>
    <ligand>
        <name>FAD</name>
        <dbReference type="ChEBI" id="CHEBI:57692"/>
    </ligand>
</feature>
<dbReference type="EC" id="4.1.99.3" evidence="8"/>
<organism evidence="8 9">
    <name type="scientific">Sulfuricurvum kujiense (strain ATCC BAA-921 / DSM 16994 / JCM 11577 / YK-1)</name>
    <dbReference type="NCBI Taxonomy" id="709032"/>
    <lineage>
        <taxon>Bacteria</taxon>
        <taxon>Pseudomonadati</taxon>
        <taxon>Campylobacterota</taxon>
        <taxon>Epsilonproteobacteria</taxon>
        <taxon>Campylobacterales</taxon>
        <taxon>Sulfurimonadaceae</taxon>
        <taxon>Sulfuricurvum</taxon>
    </lineage>
</organism>
<dbReference type="InterPro" id="IPR036134">
    <property type="entry name" value="Crypto/Photolyase_FAD-like_sf"/>
</dbReference>
<feature type="binding site" evidence="5">
    <location>
        <position position="219"/>
    </location>
    <ligand>
        <name>FAD</name>
        <dbReference type="ChEBI" id="CHEBI:57692"/>
    </ligand>
</feature>
<dbReference type="PROSITE" id="PS51645">
    <property type="entry name" value="PHR_CRY_ALPHA_BETA"/>
    <property type="match status" value="1"/>
</dbReference>
<dbReference type="OrthoDB" id="9772484at2"/>
<feature type="binding site" evidence="5">
    <location>
        <begin position="362"/>
        <end position="364"/>
    </location>
    <ligand>
        <name>FAD</name>
        <dbReference type="ChEBI" id="CHEBI:57692"/>
    </ligand>
</feature>
<dbReference type="InterPro" id="IPR006050">
    <property type="entry name" value="DNA_photolyase_N"/>
</dbReference>
<dbReference type="AlphaFoldDB" id="E4U091"/>
<dbReference type="Pfam" id="PF00875">
    <property type="entry name" value="DNA_photolyase"/>
    <property type="match status" value="1"/>
</dbReference>
<dbReference type="Pfam" id="PF03441">
    <property type="entry name" value="FAD_binding_7"/>
    <property type="match status" value="1"/>
</dbReference>
<feature type="domain" description="Photolyase/cryptochrome alpha/beta" evidence="7">
    <location>
        <begin position="1"/>
        <end position="121"/>
    </location>
</feature>
<dbReference type="GO" id="GO:0006139">
    <property type="term" value="P:nucleobase-containing compound metabolic process"/>
    <property type="evidence" value="ECO:0007669"/>
    <property type="project" value="UniProtKB-ARBA"/>
</dbReference>
<accession>E4U091</accession>
<dbReference type="Gene3D" id="1.25.40.80">
    <property type="match status" value="1"/>
</dbReference>
<gene>
    <name evidence="8" type="ordered locus">Sulku_1616</name>
</gene>
<evidence type="ECO:0000256" key="3">
    <source>
        <dbReference type="ARBA" id="ARBA00022827"/>
    </source>
</evidence>
<evidence type="ECO:0000256" key="1">
    <source>
        <dbReference type="ARBA" id="ARBA00001932"/>
    </source>
</evidence>
<evidence type="ECO:0000313" key="9">
    <source>
        <dbReference type="Proteomes" id="UP000008721"/>
    </source>
</evidence>
<dbReference type="InterPro" id="IPR005101">
    <property type="entry name" value="Cryptochr/Photolyase_FAD-bd"/>
</dbReference>
<dbReference type="InterPro" id="IPR018394">
    <property type="entry name" value="DNA_photolyase_1_CS_C"/>
</dbReference>
<dbReference type="Gene3D" id="1.10.579.10">
    <property type="entry name" value="DNA Cyclobutane Dipyrimidine Photolyase, subunit A, domain 3"/>
    <property type="match status" value="1"/>
</dbReference>
<dbReference type="PANTHER" id="PTHR11455">
    <property type="entry name" value="CRYPTOCHROME"/>
    <property type="match status" value="1"/>
</dbReference>
<name>E4U091_SULKY</name>
<dbReference type="PRINTS" id="PR00147">
    <property type="entry name" value="DNAPHOTLYASE"/>
</dbReference>
<comment type="cofactor">
    <cofactor evidence="1">
        <name>(6R)-5,10-methylene-5,6,7,8-tetrahydrofolate</name>
        <dbReference type="ChEBI" id="CHEBI:15636"/>
    </cofactor>
</comment>
<evidence type="ECO:0000313" key="8">
    <source>
        <dbReference type="EMBL" id="ADR34277.1"/>
    </source>
</evidence>
<comment type="similarity">
    <text evidence="6">Belongs to the DNA photolyase family.</text>
</comment>
<keyword evidence="2 5" id="KW-0285">Flavoprotein</keyword>
<sequence>MKRILWFRRDLRIEDNPLLSLEGEVLPIFIFDPNILSSLQNDDRRVSIIYNALLNLKSSLQMRGLDLALFYGKPVDVFKWLLSRHHFDEVCASGDYDHYALERDREISHLLPFNSLDDTYIFRPDEIVKNDGTPYLVFTPFYNRAKSLFSPEHMREFIPVEQSLTDFEYDSLHTIRQSDHTSKPMQLESIGFISQKLSSRQQSSPAIQLDQFASKIAHYSQDRDYMALNGTSGLSTQLRFGTLSVRAVLRWMLIQKKRGSDTEPFFRQLIFREFYAMLLYHFPHLSEQNFRYPFRGIANEEYFNAFCTAKTGVPIVDAGIRELLETGEMHNRARMLCASFFTKNLLLPWQWGEAFFAQHLNDYDAASNILSWQWSAGTGVDPQPYFRIFNPYAQGKKFDSDGVYIRRWMPQLASVSSTTLHNETALFSLTLCDYPHPIVYQKTSAKRALDHFKSI</sequence>
<dbReference type="eggNOG" id="COG0415">
    <property type="taxonomic scope" value="Bacteria"/>
</dbReference>
<dbReference type="STRING" id="709032.Sulku_1616"/>
<keyword evidence="4 6" id="KW-0157">Chromophore</keyword>
<keyword evidence="8" id="KW-0456">Lyase</keyword>
<keyword evidence="9" id="KW-1185">Reference proteome</keyword>
<proteinExistence type="inferred from homology"/>